<dbReference type="GeneID" id="91089526"/>
<sequence>MSSKTISFSITAERTIITEGSMTNQTKMSILWDNAPVKYQGGLLLISARAASLWSTYREVICSLNCPRLVSSSVVSCGWVALDSTLDAAMEAAEPASVCSTLPVSGNHL</sequence>
<accession>A0AAJ8JX43</accession>
<organism evidence="1 2">
    <name type="scientific">Cryptococcus depauperatus CBS 7841</name>
    <dbReference type="NCBI Taxonomy" id="1295531"/>
    <lineage>
        <taxon>Eukaryota</taxon>
        <taxon>Fungi</taxon>
        <taxon>Dikarya</taxon>
        <taxon>Basidiomycota</taxon>
        <taxon>Agaricomycotina</taxon>
        <taxon>Tremellomycetes</taxon>
        <taxon>Tremellales</taxon>
        <taxon>Cryptococcaceae</taxon>
        <taxon>Cryptococcus</taxon>
    </lineage>
</organism>
<keyword evidence="2" id="KW-1185">Reference proteome</keyword>
<dbReference type="RefSeq" id="XP_066070782.1">
    <property type="nucleotide sequence ID" value="XM_066214685.1"/>
</dbReference>
<proteinExistence type="predicted"/>
<dbReference type="EMBL" id="CP143790">
    <property type="protein sequence ID" value="WVN90082.1"/>
    <property type="molecule type" value="Genomic_DNA"/>
</dbReference>
<evidence type="ECO:0000313" key="1">
    <source>
        <dbReference type="EMBL" id="WVN90082.1"/>
    </source>
</evidence>
<reference evidence="1" key="1">
    <citation type="submission" date="2016-06" db="EMBL/GenBank/DDBJ databases">
        <authorList>
            <person name="Cuomo C."/>
            <person name="Litvintseva A."/>
            <person name="Heitman J."/>
            <person name="Chen Y."/>
            <person name="Sun S."/>
            <person name="Springer D."/>
            <person name="Dromer F."/>
            <person name="Young S."/>
            <person name="Zeng Q."/>
            <person name="Chapman S."/>
            <person name="Gujja S."/>
            <person name="Saif S."/>
            <person name="Birren B."/>
        </authorList>
    </citation>
    <scope>NUCLEOTIDE SEQUENCE</scope>
    <source>
        <strain evidence="1">CBS 7841</strain>
    </source>
</reference>
<protein>
    <submittedName>
        <fullName evidence="1">Uncharacterized protein</fullName>
    </submittedName>
</protein>
<name>A0AAJ8JX43_9TREE</name>
<dbReference type="Proteomes" id="UP000094043">
    <property type="component" value="Chromosome 7"/>
</dbReference>
<dbReference type="AlphaFoldDB" id="A0AAJ8JX43"/>
<reference evidence="1" key="3">
    <citation type="submission" date="2024-01" db="EMBL/GenBank/DDBJ databases">
        <authorList>
            <person name="Coelho M.A."/>
            <person name="David-Palma M."/>
            <person name="Shea T."/>
            <person name="Sun S."/>
            <person name="Cuomo C.A."/>
            <person name="Heitman J."/>
        </authorList>
    </citation>
    <scope>NUCLEOTIDE SEQUENCE</scope>
    <source>
        <strain evidence="1">CBS 7841</strain>
    </source>
</reference>
<gene>
    <name evidence="1" type="ORF">L203_105317</name>
</gene>
<dbReference type="KEGG" id="cdep:91089526"/>
<evidence type="ECO:0000313" key="2">
    <source>
        <dbReference type="Proteomes" id="UP000094043"/>
    </source>
</evidence>
<reference evidence="1" key="2">
    <citation type="journal article" date="2022" name="Elife">
        <title>Obligate sexual reproduction of a homothallic fungus closely related to the Cryptococcus pathogenic species complex.</title>
        <authorList>
            <person name="Passer A.R."/>
            <person name="Clancey S.A."/>
            <person name="Shea T."/>
            <person name="David-Palma M."/>
            <person name="Averette A.F."/>
            <person name="Boekhout T."/>
            <person name="Porcel B.M."/>
            <person name="Nowrousian M."/>
            <person name="Cuomo C.A."/>
            <person name="Sun S."/>
            <person name="Heitman J."/>
            <person name="Coelho M.A."/>
        </authorList>
    </citation>
    <scope>NUCLEOTIDE SEQUENCE</scope>
    <source>
        <strain evidence="1">CBS 7841</strain>
    </source>
</reference>